<evidence type="ECO:0000313" key="2">
    <source>
        <dbReference type="EMBL" id="ETX00301.1"/>
    </source>
</evidence>
<comment type="caution">
    <text evidence="2">The sequence shown here is derived from an EMBL/GenBank/DDBJ whole genome shotgun (WGS) entry which is preliminary data.</text>
</comment>
<dbReference type="PATRIC" id="fig|1429438.4.peg.2373"/>
<gene>
    <name evidence="2" type="ORF">ETSY1_11770</name>
</gene>
<evidence type="ECO:0000256" key="1">
    <source>
        <dbReference type="ARBA" id="ARBA00022679"/>
    </source>
</evidence>
<protein>
    <recommendedName>
        <fullName evidence="4">CoA transferase</fullName>
    </recommendedName>
</protein>
<dbReference type="Proteomes" id="UP000019141">
    <property type="component" value="Unassembled WGS sequence"/>
</dbReference>
<organism evidence="2 3">
    <name type="scientific">Entotheonella factor</name>
    <dbReference type="NCBI Taxonomy" id="1429438"/>
    <lineage>
        <taxon>Bacteria</taxon>
        <taxon>Pseudomonadati</taxon>
        <taxon>Nitrospinota/Tectimicrobiota group</taxon>
        <taxon>Candidatus Tectimicrobiota</taxon>
        <taxon>Candidatus Entotheonellia</taxon>
        <taxon>Candidatus Entotheonellales</taxon>
        <taxon>Candidatus Entotheonellaceae</taxon>
        <taxon>Candidatus Entotheonella</taxon>
    </lineage>
</organism>
<dbReference type="InterPro" id="IPR023606">
    <property type="entry name" value="CoA-Trfase_III_dom_1_sf"/>
</dbReference>
<evidence type="ECO:0000313" key="3">
    <source>
        <dbReference type="Proteomes" id="UP000019141"/>
    </source>
</evidence>
<dbReference type="AlphaFoldDB" id="W4LRG9"/>
<dbReference type="InterPro" id="IPR044855">
    <property type="entry name" value="CoA-Trfase_III_dom3_sf"/>
</dbReference>
<keyword evidence="1" id="KW-0808">Transferase</keyword>
<reference evidence="2 3" key="1">
    <citation type="journal article" date="2014" name="Nature">
        <title>An environmental bacterial taxon with a large and distinct metabolic repertoire.</title>
        <authorList>
            <person name="Wilson M.C."/>
            <person name="Mori T."/>
            <person name="Ruckert C."/>
            <person name="Uria A.R."/>
            <person name="Helf M.J."/>
            <person name="Takada K."/>
            <person name="Gernert C."/>
            <person name="Steffens U.A."/>
            <person name="Heycke N."/>
            <person name="Schmitt S."/>
            <person name="Rinke C."/>
            <person name="Helfrich E.J."/>
            <person name="Brachmann A.O."/>
            <person name="Gurgui C."/>
            <person name="Wakimoto T."/>
            <person name="Kracht M."/>
            <person name="Crusemann M."/>
            <person name="Hentschel U."/>
            <person name="Abe I."/>
            <person name="Matsunaga S."/>
            <person name="Kalinowski J."/>
            <person name="Takeyama H."/>
            <person name="Piel J."/>
        </authorList>
    </citation>
    <scope>NUCLEOTIDE SEQUENCE [LARGE SCALE GENOMIC DNA]</scope>
    <source>
        <strain evidence="3">TSY1</strain>
    </source>
</reference>
<evidence type="ECO:0008006" key="4">
    <source>
        <dbReference type="Google" id="ProtNLM"/>
    </source>
</evidence>
<sequence length="411" mass="45432">MRPLEGLKVLDFFWVVIGPMTTGYLAEYGATVVRVESQGRPEVLRTAPPFGGGERGLNRSAYYANYNANKYGLGLNMSNPKAVDVVKRFVAWADVVTENFTPGTVEKWGLDYESLRAIKPDIIMMSASMLGRGGPYSRQPGFGPVLSSLSGMTGLTGWPDRAPSTPYGAYTDFVVPKFALPTLLAALDYRRRTGKGQHIDISQLEAALHFMAPPVMEMANNGREAQRAGNCHPAVAPHAAYPCQGEDYWCTIACMSEAEWQALCQVMGHPAWATEERFSTMSRRKAHEDELNERIGAWTQGQDAFELMQTLQNAGVPAGVALKNKDVIEDPQLNHRGHFVYMDHPGVGRHPVQRSEFRLSQAEAEFHWPAPNMGQHTVQVCKEILGMPDEEIQALIDEHILEIDTSPEASA</sequence>
<dbReference type="Pfam" id="PF02515">
    <property type="entry name" value="CoA_transf_3"/>
    <property type="match status" value="1"/>
</dbReference>
<dbReference type="PANTHER" id="PTHR48207">
    <property type="entry name" value="SUCCINATE--HYDROXYMETHYLGLUTARATE COA-TRANSFERASE"/>
    <property type="match status" value="1"/>
</dbReference>
<keyword evidence="3" id="KW-1185">Reference proteome</keyword>
<dbReference type="SUPFAM" id="SSF89796">
    <property type="entry name" value="CoA-transferase family III (CaiB/BaiF)"/>
    <property type="match status" value="1"/>
</dbReference>
<name>W4LRG9_ENTF1</name>
<dbReference type="Gene3D" id="3.40.50.10540">
    <property type="entry name" value="Crotonobetainyl-coa:carnitine coa-transferase, domain 1"/>
    <property type="match status" value="1"/>
</dbReference>
<dbReference type="InterPro" id="IPR003673">
    <property type="entry name" value="CoA-Trfase_fam_III"/>
</dbReference>
<dbReference type="GO" id="GO:0008410">
    <property type="term" value="F:CoA-transferase activity"/>
    <property type="evidence" value="ECO:0007669"/>
    <property type="project" value="TreeGrafter"/>
</dbReference>
<dbReference type="EMBL" id="AZHW01000355">
    <property type="protein sequence ID" value="ETX00301.1"/>
    <property type="molecule type" value="Genomic_DNA"/>
</dbReference>
<proteinExistence type="predicted"/>
<accession>W4LRG9</accession>
<dbReference type="HOGENOM" id="CLU_033975_2_0_7"/>
<dbReference type="Gene3D" id="3.30.1540.10">
    <property type="entry name" value="formyl-coa transferase, domain 3"/>
    <property type="match status" value="1"/>
</dbReference>
<dbReference type="PANTHER" id="PTHR48207:SF3">
    <property type="entry name" value="SUCCINATE--HYDROXYMETHYLGLUTARATE COA-TRANSFERASE"/>
    <property type="match status" value="1"/>
</dbReference>
<dbReference type="InterPro" id="IPR050483">
    <property type="entry name" value="CoA-transferase_III_domain"/>
</dbReference>